<evidence type="ECO:0000256" key="1">
    <source>
        <dbReference type="SAM" id="Coils"/>
    </source>
</evidence>
<evidence type="ECO:0000313" key="3">
    <source>
        <dbReference type="EMBL" id="VDO78207.1"/>
    </source>
</evidence>
<protein>
    <submittedName>
        <fullName evidence="5">Protein GOLM2</fullName>
    </submittedName>
</protein>
<dbReference type="AlphaFoldDB" id="A0A183HVZ3"/>
<dbReference type="STRING" id="387005.A0A183HVZ3"/>
<gene>
    <name evidence="3" type="ORF">OFLC_LOCUS11654</name>
</gene>
<feature type="coiled-coil region" evidence="1">
    <location>
        <begin position="9"/>
        <end position="36"/>
    </location>
</feature>
<keyword evidence="4" id="KW-1185">Reference proteome</keyword>
<feature type="region of interest" description="Disordered" evidence="2">
    <location>
        <begin position="167"/>
        <end position="188"/>
    </location>
</feature>
<evidence type="ECO:0000256" key="2">
    <source>
        <dbReference type="SAM" id="MobiDB-lite"/>
    </source>
</evidence>
<evidence type="ECO:0000313" key="5">
    <source>
        <dbReference type="WBParaSite" id="OFLC_0001165501-mRNA-1"/>
    </source>
</evidence>
<dbReference type="EMBL" id="UZAJ01017117">
    <property type="protein sequence ID" value="VDO78207.1"/>
    <property type="molecule type" value="Genomic_DNA"/>
</dbReference>
<sequence>FFLILCISIFHILQRRDELNEQLDELESKGSSMTEADHQKYRELVNELAKIRVPFPIESNSNKNITEQEQSKSLSPEIVISIKDDDSCLEQSKNFPKSEKYEKMSMKLEANEAEKLTEQQMQDTIGIKAEGFLEEKKDSALTNENSDEMIMKKKGVQWDDEVAENLRTDSDNGNKLIYEDDEQPEPRAQVLGTNEVYRDPRQVRLTELEAKQHAAKEAKVK</sequence>
<evidence type="ECO:0000313" key="4">
    <source>
        <dbReference type="Proteomes" id="UP000267606"/>
    </source>
</evidence>
<organism evidence="5">
    <name type="scientific">Onchocerca flexuosa</name>
    <dbReference type="NCBI Taxonomy" id="387005"/>
    <lineage>
        <taxon>Eukaryota</taxon>
        <taxon>Metazoa</taxon>
        <taxon>Ecdysozoa</taxon>
        <taxon>Nematoda</taxon>
        <taxon>Chromadorea</taxon>
        <taxon>Rhabditida</taxon>
        <taxon>Spirurina</taxon>
        <taxon>Spiruromorpha</taxon>
        <taxon>Filarioidea</taxon>
        <taxon>Onchocercidae</taxon>
        <taxon>Onchocerca</taxon>
    </lineage>
</organism>
<reference evidence="5" key="1">
    <citation type="submission" date="2016-06" db="UniProtKB">
        <authorList>
            <consortium name="WormBaseParasite"/>
        </authorList>
    </citation>
    <scope>IDENTIFICATION</scope>
</reference>
<name>A0A183HVZ3_9BILA</name>
<dbReference type="Proteomes" id="UP000267606">
    <property type="component" value="Unassembled WGS sequence"/>
</dbReference>
<dbReference type="WBParaSite" id="OFLC_0001165501-mRNA-1">
    <property type="protein sequence ID" value="OFLC_0001165501-mRNA-1"/>
    <property type="gene ID" value="OFLC_0001165501"/>
</dbReference>
<accession>A0A183HVZ3</accession>
<proteinExistence type="predicted"/>
<reference evidence="3 4" key="2">
    <citation type="submission" date="2018-11" db="EMBL/GenBank/DDBJ databases">
        <authorList>
            <consortium name="Pathogen Informatics"/>
        </authorList>
    </citation>
    <scope>NUCLEOTIDE SEQUENCE [LARGE SCALE GENOMIC DNA]</scope>
</reference>
<keyword evidence="1" id="KW-0175">Coiled coil</keyword>